<sequence>MKKISHLCMFLLLLCTTFFVFNVNYTREAVRIREMGKTVDSLDLYLKDINEPAASVLRFFEDVSKEYKVSIIKTDSGDEVIKSGVFDKDTFPYQEFGISSLDFTTDGEGVYSNKEISNKLGTIPTFLKAKPIQLMTFQTYIKDTSRSLNGRYTITSTQEMDKDRIVQKWSDFFKIDQATLLEPTYKSAVEVINRDLLLTAIVFVLAILLLVLVTVYQPMMEMKRVGVQKLLGFQSGAILAGFVKTNFYLLLGGSLVIDLGLFLVLDYRPKLLFPSLLLSQFLLLQLYLFISWLTYLMIQKMTVSSILKGFSSVKLGLIFNYVMKIGTTILLTALLIGVGRSLEQENKELAYQQQWVSQGNYLTLETFQLNDNLWQEELAGSGKSTDYFYQFYQDLLAKIQVNYVRSASLPIKPVIKAEQVQQYQLPDKVDVYYANSNFLKSKGFKLPETSTKKVILMPASAKGQEGKNQFLGKSIAYLSMRYEDQQKQRIEDMDVEIAYYEGDWSFFPYNNERKENLHNPIISLVNDQDMMWEEKTRLSTTGLNNPMKVENTEQNQKVITELVEKLSDGNYLKFSSIQAIQQEKVDSYRDAVRNLNILFALFGFLSMMISYFLLVTTFLLKRTDIITKKFMGWKLVDRYRPLLVLLLLGYSLPLLILIFFAHALLPLLLFAGFTCLDILFVLALASRMEKRSLVELLKGGIL</sequence>
<keyword evidence="1" id="KW-0812">Transmembrane</keyword>
<feature type="transmembrane region" description="Helical" evidence="1">
    <location>
        <begin position="237"/>
        <end position="265"/>
    </location>
</feature>
<dbReference type="PATRIC" id="fig|28037.99.peg.1671"/>
<dbReference type="RefSeq" id="WP_033682450.1">
    <property type="nucleotide sequence ID" value="NZ_JPFT01000009.1"/>
</dbReference>
<gene>
    <name evidence="2" type="ORF">SK1126_1761</name>
</gene>
<dbReference type="NCBIfam" id="TIGR01654">
    <property type="entry name" value="bact_immun_7tm"/>
    <property type="match status" value="1"/>
</dbReference>
<evidence type="ECO:0000256" key="1">
    <source>
        <dbReference type="SAM" id="Phobius"/>
    </source>
</evidence>
<feature type="transmembrane region" description="Helical" evidence="1">
    <location>
        <begin position="597"/>
        <end position="620"/>
    </location>
</feature>
<keyword evidence="1" id="KW-1133">Transmembrane helix</keyword>
<dbReference type="Proteomes" id="UP000028093">
    <property type="component" value="Unassembled WGS sequence"/>
</dbReference>
<feature type="transmembrane region" description="Helical" evidence="1">
    <location>
        <begin position="641"/>
        <end position="661"/>
    </location>
</feature>
<feature type="transmembrane region" description="Helical" evidence="1">
    <location>
        <begin position="277"/>
        <end position="298"/>
    </location>
</feature>
<dbReference type="EMBL" id="JPFT01000009">
    <property type="protein sequence ID" value="KEQ32002.1"/>
    <property type="molecule type" value="Genomic_DNA"/>
</dbReference>
<evidence type="ECO:0000313" key="2">
    <source>
        <dbReference type="EMBL" id="KEQ32002.1"/>
    </source>
</evidence>
<keyword evidence="1" id="KW-0472">Membrane</keyword>
<name>A0A081PMS9_STRMT</name>
<comment type="caution">
    <text evidence="2">The sequence shown here is derived from an EMBL/GenBank/DDBJ whole genome shotgun (WGS) entry which is preliminary data.</text>
</comment>
<feature type="transmembrane region" description="Helical" evidence="1">
    <location>
        <begin position="318"/>
        <end position="338"/>
    </location>
</feature>
<protein>
    <submittedName>
        <fullName evidence="2">Bacteriocin-associated integral membrane family protein</fullName>
    </submittedName>
</protein>
<accession>A0A081PMS9</accession>
<dbReference type="AlphaFoldDB" id="A0A081PMS9"/>
<feature type="transmembrane region" description="Helical" evidence="1">
    <location>
        <begin position="196"/>
        <end position="216"/>
    </location>
</feature>
<proteinExistence type="predicted"/>
<reference evidence="2 3" key="1">
    <citation type="submission" date="2014-05" db="EMBL/GenBank/DDBJ databases">
        <authorList>
            <person name="Daugherty S.C."/>
            <person name="Tallon L.J."/>
            <person name="Sadzewicz L."/>
            <person name="Kilian M."/>
            <person name="Tettelin H."/>
        </authorList>
    </citation>
    <scope>NUCLEOTIDE SEQUENCE [LARGE SCALE GENOMIC DNA]</scope>
    <source>
        <strain evidence="2 3">SK1126</strain>
    </source>
</reference>
<feature type="transmembrane region" description="Helical" evidence="1">
    <location>
        <begin position="667"/>
        <end position="685"/>
    </location>
</feature>
<organism evidence="2 3">
    <name type="scientific">Streptococcus mitis</name>
    <dbReference type="NCBI Taxonomy" id="28037"/>
    <lineage>
        <taxon>Bacteria</taxon>
        <taxon>Bacillati</taxon>
        <taxon>Bacillota</taxon>
        <taxon>Bacilli</taxon>
        <taxon>Lactobacillales</taxon>
        <taxon>Streptococcaceae</taxon>
        <taxon>Streptococcus</taxon>
        <taxon>Streptococcus mitis group</taxon>
    </lineage>
</organism>
<dbReference type="InterPro" id="IPR006541">
    <property type="entry name" value="Bacteriocin_ass"/>
</dbReference>
<evidence type="ECO:0000313" key="3">
    <source>
        <dbReference type="Proteomes" id="UP000028093"/>
    </source>
</evidence>